<dbReference type="Gene3D" id="3.30.450.20">
    <property type="entry name" value="PAS domain"/>
    <property type="match status" value="2"/>
</dbReference>
<dbReference type="CDD" id="cd06225">
    <property type="entry name" value="HAMP"/>
    <property type="match status" value="1"/>
</dbReference>
<dbReference type="InterPro" id="IPR033479">
    <property type="entry name" value="dCache_1"/>
</dbReference>
<dbReference type="PRINTS" id="PR00344">
    <property type="entry name" value="BCTRLSENSOR"/>
</dbReference>
<keyword evidence="15" id="KW-1185">Reference proteome</keyword>
<dbReference type="SUPFAM" id="SSF158472">
    <property type="entry name" value="HAMP domain-like"/>
    <property type="match status" value="1"/>
</dbReference>
<keyword evidence="9 12" id="KW-1133">Transmembrane helix</keyword>
<dbReference type="Gene3D" id="6.10.340.10">
    <property type="match status" value="1"/>
</dbReference>
<evidence type="ECO:0000256" key="10">
    <source>
        <dbReference type="ARBA" id="ARBA00023012"/>
    </source>
</evidence>
<evidence type="ECO:0000313" key="14">
    <source>
        <dbReference type="EMBL" id="GGD50195.1"/>
    </source>
</evidence>
<dbReference type="InterPro" id="IPR036890">
    <property type="entry name" value="HATPase_C_sf"/>
</dbReference>
<dbReference type="EMBL" id="BMHP01000001">
    <property type="protein sequence ID" value="GGD50195.1"/>
    <property type="molecule type" value="Genomic_DNA"/>
</dbReference>
<accession>A0A916YM10</accession>
<evidence type="ECO:0000259" key="13">
    <source>
        <dbReference type="PROSITE" id="PS50885"/>
    </source>
</evidence>
<keyword evidence="4" id="KW-1003">Cell membrane</keyword>
<evidence type="ECO:0000256" key="4">
    <source>
        <dbReference type="ARBA" id="ARBA00022475"/>
    </source>
</evidence>
<reference evidence="14" key="2">
    <citation type="submission" date="2020-09" db="EMBL/GenBank/DDBJ databases">
        <authorList>
            <person name="Sun Q."/>
            <person name="Zhou Y."/>
        </authorList>
    </citation>
    <scope>NUCLEOTIDE SEQUENCE</scope>
    <source>
        <strain evidence="14">CGMCC 1.15178</strain>
    </source>
</reference>
<dbReference type="AlphaFoldDB" id="A0A916YM10"/>
<dbReference type="GO" id="GO:0000155">
    <property type="term" value="F:phosphorelay sensor kinase activity"/>
    <property type="evidence" value="ECO:0007669"/>
    <property type="project" value="InterPro"/>
</dbReference>
<dbReference type="PANTHER" id="PTHR34220">
    <property type="entry name" value="SENSOR HISTIDINE KINASE YPDA"/>
    <property type="match status" value="1"/>
</dbReference>
<dbReference type="GO" id="GO:0005886">
    <property type="term" value="C:plasma membrane"/>
    <property type="evidence" value="ECO:0007669"/>
    <property type="project" value="UniProtKB-SubCell"/>
</dbReference>
<dbReference type="Gene3D" id="3.30.565.10">
    <property type="entry name" value="Histidine kinase-like ATPase, C-terminal domain"/>
    <property type="match status" value="1"/>
</dbReference>
<sequence length="614" mass="70016">MEERQKQRITISINQRLLILIVFFICFPFFIIGWSWYRSSTETIEQNAIQTNKRIIEQTNEYLDLYLSNLANSTYPFVNNALIQTFMDSPSLSAYQYFQLSEDVENDLFSQMIYGRSDIVGISVAGRNGRQINDYSTAKEMLDMRPIRARNTDYLSKIDTLDDFQVVGLGKVGKTPVVTVARKLHSNTTYRYEGMLIVDLSLQQIENICRNVSLGSFNVWISTIEGEIVYHSDPSLMGTHISDTLLERVSTGGPDYFRIQQSGEEKFMIYEFSKAAKWILVADIPLHKIIGNLIYLRNLSLTAAAVMLILTLGIVGGFSLSLTRPLKLLQRLMAKVESGDFTVRQPVSRRRKDEIGSVFQSFYQMVSELRRLVSEVHSSKLKEQELTIRQKESALQAMQAHINPHFLYNSLEIINSHAIVEGNREISRMTAALAHMFRYNIGNARNIVTLQEELAHIRSYLAIQQARFSKLSVEIDMDESLTEHIEAVRMTLQPLVENAFIHGYKNKKPVYIGIAGRAEESWYSVLIEDRGVGMDPERHEWFNLLFLQGQQGLSPGNQTSGIGLMNVHQRLQLTFGPAFGLRVVHSSSGTGTIFEIRLPNFREGEKTHVQNDDN</sequence>
<evidence type="ECO:0000256" key="5">
    <source>
        <dbReference type="ARBA" id="ARBA00022553"/>
    </source>
</evidence>
<dbReference type="InterPro" id="IPR050640">
    <property type="entry name" value="Bact_2-comp_sensor_kinase"/>
</dbReference>
<dbReference type="SMART" id="SM00304">
    <property type="entry name" value="HAMP"/>
    <property type="match status" value="1"/>
</dbReference>
<keyword evidence="11 12" id="KW-0472">Membrane</keyword>
<feature type="transmembrane region" description="Helical" evidence="12">
    <location>
        <begin position="17"/>
        <end position="37"/>
    </location>
</feature>
<evidence type="ECO:0000256" key="11">
    <source>
        <dbReference type="ARBA" id="ARBA00023136"/>
    </source>
</evidence>
<evidence type="ECO:0000256" key="6">
    <source>
        <dbReference type="ARBA" id="ARBA00022679"/>
    </source>
</evidence>
<proteinExistence type="predicted"/>
<keyword evidence="6" id="KW-0808">Transferase</keyword>
<evidence type="ECO:0000256" key="2">
    <source>
        <dbReference type="ARBA" id="ARBA00004651"/>
    </source>
</evidence>
<feature type="transmembrane region" description="Helical" evidence="12">
    <location>
        <begin position="299"/>
        <end position="323"/>
    </location>
</feature>
<feature type="domain" description="HAMP" evidence="13">
    <location>
        <begin position="320"/>
        <end position="374"/>
    </location>
</feature>
<comment type="caution">
    <text evidence="14">The sequence shown here is derived from an EMBL/GenBank/DDBJ whole genome shotgun (WGS) entry which is preliminary data.</text>
</comment>
<evidence type="ECO:0000256" key="3">
    <source>
        <dbReference type="ARBA" id="ARBA00012438"/>
    </source>
</evidence>
<dbReference type="RefSeq" id="WP_188988746.1">
    <property type="nucleotide sequence ID" value="NZ_BMHP01000001.1"/>
</dbReference>
<comment type="catalytic activity">
    <reaction evidence="1">
        <text>ATP + protein L-histidine = ADP + protein N-phospho-L-histidine.</text>
        <dbReference type="EC" id="2.7.13.3"/>
    </reaction>
</comment>
<dbReference type="Pfam" id="PF06580">
    <property type="entry name" value="His_kinase"/>
    <property type="match status" value="1"/>
</dbReference>
<evidence type="ECO:0000256" key="8">
    <source>
        <dbReference type="ARBA" id="ARBA00022777"/>
    </source>
</evidence>
<protein>
    <recommendedName>
        <fullName evidence="3">histidine kinase</fullName>
        <ecNumber evidence="3">2.7.13.3</ecNumber>
    </recommendedName>
</protein>
<comment type="subcellular location">
    <subcellularLocation>
        <location evidence="2">Cell membrane</location>
        <topology evidence="2">Multi-pass membrane protein</topology>
    </subcellularLocation>
</comment>
<dbReference type="Pfam" id="PF00672">
    <property type="entry name" value="HAMP"/>
    <property type="match status" value="1"/>
</dbReference>
<dbReference type="InterPro" id="IPR003660">
    <property type="entry name" value="HAMP_dom"/>
</dbReference>
<dbReference type="InterPro" id="IPR003594">
    <property type="entry name" value="HATPase_dom"/>
</dbReference>
<evidence type="ECO:0000256" key="1">
    <source>
        <dbReference type="ARBA" id="ARBA00000085"/>
    </source>
</evidence>
<keyword evidence="8 14" id="KW-0418">Kinase</keyword>
<keyword evidence="5" id="KW-0597">Phosphoprotein</keyword>
<evidence type="ECO:0000313" key="15">
    <source>
        <dbReference type="Proteomes" id="UP000612456"/>
    </source>
</evidence>
<dbReference type="PROSITE" id="PS50885">
    <property type="entry name" value="HAMP"/>
    <property type="match status" value="1"/>
</dbReference>
<name>A0A916YM10_9BACL</name>
<evidence type="ECO:0000256" key="12">
    <source>
        <dbReference type="SAM" id="Phobius"/>
    </source>
</evidence>
<gene>
    <name evidence="14" type="primary">yesM</name>
    <name evidence="14" type="ORF">GCM10010911_04720</name>
</gene>
<dbReference type="InterPro" id="IPR004358">
    <property type="entry name" value="Sig_transdc_His_kin-like_C"/>
</dbReference>
<keyword evidence="7 12" id="KW-0812">Transmembrane</keyword>
<dbReference type="EC" id="2.7.13.3" evidence="3"/>
<dbReference type="Pfam" id="PF02518">
    <property type="entry name" value="HATPase_c"/>
    <property type="match status" value="1"/>
</dbReference>
<dbReference type="InterPro" id="IPR010559">
    <property type="entry name" value="Sig_transdc_His_kin_internal"/>
</dbReference>
<reference evidence="14" key="1">
    <citation type="journal article" date="2014" name="Int. J. Syst. Evol. Microbiol.">
        <title>Complete genome sequence of Corynebacterium casei LMG S-19264T (=DSM 44701T), isolated from a smear-ripened cheese.</title>
        <authorList>
            <consortium name="US DOE Joint Genome Institute (JGI-PGF)"/>
            <person name="Walter F."/>
            <person name="Albersmeier A."/>
            <person name="Kalinowski J."/>
            <person name="Ruckert C."/>
        </authorList>
    </citation>
    <scope>NUCLEOTIDE SEQUENCE</scope>
    <source>
        <strain evidence="14">CGMCC 1.15178</strain>
    </source>
</reference>
<evidence type="ECO:0000256" key="9">
    <source>
        <dbReference type="ARBA" id="ARBA00022989"/>
    </source>
</evidence>
<evidence type="ECO:0000256" key="7">
    <source>
        <dbReference type="ARBA" id="ARBA00022692"/>
    </source>
</evidence>
<organism evidence="14 15">
    <name type="scientific">Paenibacillus nasutitermitis</name>
    <dbReference type="NCBI Taxonomy" id="1652958"/>
    <lineage>
        <taxon>Bacteria</taxon>
        <taxon>Bacillati</taxon>
        <taxon>Bacillota</taxon>
        <taxon>Bacilli</taxon>
        <taxon>Bacillales</taxon>
        <taxon>Paenibacillaceae</taxon>
        <taxon>Paenibacillus</taxon>
    </lineage>
</organism>
<keyword evidence="10" id="KW-0902">Two-component regulatory system</keyword>
<dbReference type="SUPFAM" id="SSF55874">
    <property type="entry name" value="ATPase domain of HSP90 chaperone/DNA topoisomerase II/histidine kinase"/>
    <property type="match status" value="1"/>
</dbReference>
<dbReference type="PANTHER" id="PTHR34220:SF7">
    <property type="entry name" value="SENSOR HISTIDINE KINASE YPDA"/>
    <property type="match status" value="1"/>
</dbReference>
<dbReference type="Pfam" id="PF02743">
    <property type="entry name" value="dCache_1"/>
    <property type="match status" value="1"/>
</dbReference>
<dbReference type="Proteomes" id="UP000612456">
    <property type="component" value="Unassembled WGS sequence"/>
</dbReference>